<feature type="compositionally biased region" description="Polar residues" evidence="9">
    <location>
        <begin position="30"/>
        <end position="41"/>
    </location>
</feature>
<reference evidence="10" key="2">
    <citation type="submission" date="2022-10" db="EMBL/GenBank/DDBJ databases">
        <authorList>
            <consortium name="ENA_rothamsted_submissions"/>
            <consortium name="culmorum"/>
            <person name="King R."/>
        </authorList>
    </citation>
    <scope>NUCLEOTIDE SEQUENCE</scope>
</reference>
<evidence type="ECO:0000256" key="6">
    <source>
        <dbReference type="ARBA" id="ARBA00023069"/>
    </source>
</evidence>
<comment type="similarity">
    <text evidence="2">Belongs to the flagellar radial spoke RSP3 family.</text>
</comment>
<gene>
    <name evidence="10" type="ORF">CHIRRI_LOCUS3937</name>
</gene>
<dbReference type="PANTHER" id="PTHR21648">
    <property type="entry name" value="FLAGELLAR RADIAL SPOKE PROTEIN 3"/>
    <property type="match status" value="1"/>
</dbReference>
<reference evidence="10" key="1">
    <citation type="submission" date="2022-01" db="EMBL/GenBank/DDBJ databases">
        <authorList>
            <person name="King R."/>
        </authorList>
    </citation>
    <scope>NUCLEOTIDE SEQUENCE</scope>
</reference>
<feature type="compositionally biased region" description="Basic and acidic residues" evidence="9">
    <location>
        <begin position="78"/>
        <end position="112"/>
    </location>
</feature>
<keyword evidence="11" id="KW-1185">Reference proteome</keyword>
<dbReference type="Pfam" id="PF06098">
    <property type="entry name" value="Radial_spoke_3"/>
    <property type="match status" value="1"/>
</dbReference>
<evidence type="ECO:0008006" key="12">
    <source>
        <dbReference type="Google" id="ProtNLM"/>
    </source>
</evidence>
<dbReference type="PANTHER" id="PTHR21648:SF0">
    <property type="entry name" value="RADIAL SPOKE HEAD PROTEIN 3 HOMOLOG"/>
    <property type="match status" value="1"/>
</dbReference>
<keyword evidence="5" id="KW-0282">Flagellum</keyword>
<organism evidence="10 11">
    <name type="scientific">Chironomus riparius</name>
    <dbReference type="NCBI Taxonomy" id="315576"/>
    <lineage>
        <taxon>Eukaryota</taxon>
        <taxon>Metazoa</taxon>
        <taxon>Ecdysozoa</taxon>
        <taxon>Arthropoda</taxon>
        <taxon>Hexapoda</taxon>
        <taxon>Insecta</taxon>
        <taxon>Pterygota</taxon>
        <taxon>Neoptera</taxon>
        <taxon>Endopterygota</taxon>
        <taxon>Diptera</taxon>
        <taxon>Nematocera</taxon>
        <taxon>Chironomoidea</taxon>
        <taxon>Chironomidae</taxon>
        <taxon>Chironominae</taxon>
        <taxon>Chironomus</taxon>
    </lineage>
</organism>
<evidence type="ECO:0000256" key="5">
    <source>
        <dbReference type="ARBA" id="ARBA00022846"/>
    </source>
</evidence>
<keyword evidence="7" id="KW-0206">Cytoskeleton</keyword>
<evidence type="ECO:0000256" key="1">
    <source>
        <dbReference type="ARBA" id="ARBA00004611"/>
    </source>
</evidence>
<evidence type="ECO:0000256" key="8">
    <source>
        <dbReference type="ARBA" id="ARBA00023273"/>
    </source>
</evidence>
<dbReference type="OrthoDB" id="313308at2759"/>
<evidence type="ECO:0000256" key="7">
    <source>
        <dbReference type="ARBA" id="ARBA00023212"/>
    </source>
</evidence>
<dbReference type="InterPro" id="IPR009290">
    <property type="entry name" value="Radial_spoke_3"/>
</dbReference>
<accession>A0A9N9RQB5</accession>
<dbReference type="GO" id="GO:0005929">
    <property type="term" value="C:cilium"/>
    <property type="evidence" value="ECO:0007669"/>
    <property type="project" value="TreeGrafter"/>
</dbReference>
<keyword evidence="3" id="KW-0963">Cytoplasm</keyword>
<keyword evidence="4" id="KW-0597">Phosphoprotein</keyword>
<evidence type="ECO:0000256" key="3">
    <source>
        <dbReference type="ARBA" id="ARBA00022490"/>
    </source>
</evidence>
<feature type="compositionally biased region" description="Basic and acidic residues" evidence="9">
    <location>
        <begin position="55"/>
        <end position="67"/>
    </location>
</feature>
<proteinExistence type="inferred from homology"/>
<feature type="region of interest" description="Disordered" evidence="9">
    <location>
        <begin position="30"/>
        <end position="112"/>
    </location>
</feature>
<keyword evidence="8" id="KW-0966">Cell projection</keyword>
<dbReference type="Proteomes" id="UP001153620">
    <property type="component" value="Chromosome 1"/>
</dbReference>
<dbReference type="AlphaFoldDB" id="A0A9N9RQB5"/>
<sequence>MPEAVPLNQSEIADAKLKTGTSEIHSIITGENLSFPSTTVGATPKPEAIVRPLRRREPSDDDNRSPDVENLEAQIIDKLTKLEKPQKLQRQSSRESDRKAQNSRRGLKEASSDESIIKRPLFVTTVPRGIFLQPQPIVKEIVAKARHVYAYASHPRILNVDHKQRREILSKQSSINSTFNQIIHRNVNLISKNIKTFDDQIDARFEKADDAVYKITGVKITRTRESQPCQNLMYDRRVVRGSNFASTNLQVAECENIRKEEEAKRRQILRKRQVSRNQRGVIGTPPPVKGRKHETIQTEKYLEELFSRPPEIEQSCQTDLFLQRPPTPLYVTAKIGVDASTEIVDGELFDFDNEVHTILESLIGTTLQQALTEVVHEEEIADLREQQHKMLANREVEMAELRRLESKEIMLQSEKTRCKFEEDEREVMHLQLNQRITAAKLLQGHIADLLPSVLESIESVRDAENKEDLQQKLTPWLAEEVASEIGQMVDSQELLLEIVKEVLQHRAEIYANFEQDDDM</sequence>
<protein>
    <recommendedName>
        <fullName evidence="12">Radial spoke head protein 3</fullName>
    </recommendedName>
</protein>
<dbReference type="EMBL" id="OU895877">
    <property type="protein sequence ID" value="CAG9801000.1"/>
    <property type="molecule type" value="Genomic_DNA"/>
</dbReference>
<evidence type="ECO:0000313" key="11">
    <source>
        <dbReference type="Proteomes" id="UP001153620"/>
    </source>
</evidence>
<comment type="subcellular location">
    <subcellularLocation>
        <location evidence="1">Cytoplasm</location>
        <location evidence="1">Cytoskeleton</location>
        <location evidence="1">Flagellum axoneme</location>
    </subcellularLocation>
</comment>
<name>A0A9N9RQB5_9DIPT</name>
<evidence type="ECO:0000313" key="10">
    <source>
        <dbReference type="EMBL" id="CAG9801000.1"/>
    </source>
</evidence>
<keyword evidence="6" id="KW-0969">Cilium</keyword>
<evidence type="ECO:0000256" key="4">
    <source>
        <dbReference type="ARBA" id="ARBA00022553"/>
    </source>
</evidence>
<evidence type="ECO:0000256" key="2">
    <source>
        <dbReference type="ARBA" id="ARBA00006737"/>
    </source>
</evidence>
<evidence type="ECO:0000256" key="9">
    <source>
        <dbReference type="SAM" id="MobiDB-lite"/>
    </source>
</evidence>